<accession>A0A232EUC4</accession>
<reference evidence="2 3" key="1">
    <citation type="journal article" date="2017" name="Curr. Biol.">
        <title>The Evolution of Venom by Co-option of Single-Copy Genes.</title>
        <authorList>
            <person name="Martinson E.O."/>
            <person name="Mrinalini"/>
            <person name="Kelkar Y.D."/>
            <person name="Chang C.H."/>
            <person name="Werren J.H."/>
        </authorList>
    </citation>
    <scope>NUCLEOTIDE SEQUENCE [LARGE SCALE GENOMIC DNA]</scope>
    <source>
        <strain evidence="2 3">Alberta</strain>
        <tissue evidence="2">Whole body</tissue>
    </source>
</reference>
<dbReference type="AlphaFoldDB" id="A0A232EUC4"/>
<comment type="caution">
    <text evidence="2">The sequence shown here is derived from an EMBL/GenBank/DDBJ whole genome shotgun (WGS) entry which is preliminary data.</text>
</comment>
<keyword evidence="3" id="KW-1185">Reference proteome</keyword>
<organism evidence="2 3">
    <name type="scientific">Trichomalopsis sarcophagae</name>
    <dbReference type="NCBI Taxonomy" id="543379"/>
    <lineage>
        <taxon>Eukaryota</taxon>
        <taxon>Metazoa</taxon>
        <taxon>Ecdysozoa</taxon>
        <taxon>Arthropoda</taxon>
        <taxon>Hexapoda</taxon>
        <taxon>Insecta</taxon>
        <taxon>Pterygota</taxon>
        <taxon>Neoptera</taxon>
        <taxon>Endopterygota</taxon>
        <taxon>Hymenoptera</taxon>
        <taxon>Apocrita</taxon>
        <taxon>Proctotrupomorpha</taxon>
        <taxon>Chalcidoidea</taxon>
        <taxon>Pteromalidae</taxon>
        <taxon>Pteromalinae</taxon>
        <taxon>Trichomalopsis</taxon>
    </lineage>
</organism>
<protein>
    <submittedName>
        <fullName evidence="2">Uncharacterized protein</fullName>
    </submittedName>
</protein>
<name>A0A232EUC4_9HYME</name>
<evidence type="ECO:0000313" key="3">
    <source>
        <dbReference type="Proteomes" id="UP000215335"/>
    </source>
</evidence>
<feature type="region of interest" description="Disordered" evidence="1">
    <location>
        <begin position="53"/>
        <end position="72"/>
    </location>
</feature>
<evidence type="ECO:0000256" key="1">
    <source>
        <dbReference type="SAM" id="MobiDB-lite"/>
    </source>
</evidence>
<dbReference type="Proteomes" id="UP000215335">
    <property type="component" value="Unassembled WGS sequence"/>
</dbReference>
<dbReference type="EMBL" id="NNAY01002142">
    <property type="protein sequence ID" value="OXU21948.1"/>
    <property type="molecule type" value="Genomic_DNA"/>
</dbReference>
<gene>
    <name evidence="2" type="ORF">TSAR_015541</name>
</gene>
<proteinExistence type="predicted"/>
<evidence type="ECO:0000313" key="2">
    <source>
        <dbReference type="EMBL" id="OXU21948.1"/>
    </source>
</evidence>
<sequence length="91" mass="9982">MTSILPTLGTSKPTPELILLPGQAHQAFGNEESQGSFDQKEKVELRFVPGYHRGLGSKASDGNPASDPQGVDHKNVKNLIFVEIEKIKRKK</sequence>